<name>A0ABN5YGP4_MYCME</name>
<reference evidence="1 2" key="1">
    <citation type="journal article" date="2019" name="Emerg. Microbes Infect.">
        <title>Comprehensive subspecies identification of 175 nontuberculous mycobacteria species based on 7547 genomic profiles.</title>
        <authorList>
            <person name="Matsumoto Y."/>
            <person name="Kinjo T."/>
            <person name="Motooka D."/>
            <person name="Nabeya D."/>
            <person name="Jung N."/>
            <person name="Uechi K."/>
            <person name="Horii T."/>
            <person name="Iida T."/>
            <person name="Fujita J."/>
            <person name="Nakamura S."/>
        </authorList>
    </citation>
    <scope>NUCLEOTIDE SEQUENCE [LARGE SCALE GENOMIC DNA]</scope>
    <source>
        <strain evidence="1 2">JCM 12375</strain>
    </source>
</reference>
<dbReference type="EMBL" id="AP022567">
    <property type="protein sequence ID" value="BBX36893.1"/>
    <property type="molecule type" value="Genomic_DNA"/>
</dbReference>
<protein>
    <recommendedName>
        <fullName evidence="3">Diacylglycerol O-acyltransferase</fullName>
    </recommendedName>
</protein>
<keyword evidence="2" id="KW-1185">Reference proteome</keyword>
<gene>
    <name evidence="1" type="ORF">MMAGJ_61750</name>
</gene>
<dbReference type="SUPFAM" id="SSF52777">
    <property type="entry name" value="CoA-dependent acyltransferases"/>
    <property type="match status" value="1"/>
</dbReference>
<dbReference type="Gene3D" id="3.30.559.10">
    <property type="entry name" value="Chloramphenicol acetyltransferase-like domain"/>
    <property type="match status" value="1"/>
</dbReference>
<evidence type="ECO:0000313" key="2">
    <source>
        <dbReference type="Proteomes" id="UP000465622"/>
    </source>
</evidence>
<proteinExistence type="predicted"/>
<evidence type="ECO:0008006" key="3">
    <source>
        <dbReference type="Google" id="ProtNLM"/>
    </source>
</evidence>
<organism evidence="1 2">
    <name type="scientific">Mycolicibacterium mageritense</name>
    <name type="common">Mycobacterium mageritense</name>
    <dbReference type="NCBI Taxonomy" id="53462"/>
    <lineage>
        <taxon>Bacteria</taxon>
        <taxon>Bacillati</taxon>
        <taxon>Actinomycetota</taxon>
        <taxon>Actinomycetes</taxon>
        <taxon>Mycobacteriales</taxon>
        <taxon>Mycobacteriaceae</taxon>
        <taxon>Mycolicibacterium</taxon>
    </lineage>
</organism>
<dbReference type="Proteomes" id="UP000465622">
    <property type="component" value="Chromosome"/>
</dbReference>
<evidence type="ECO:0000313" key="1">
    <source>
        <dbReference type="EMBL" id="BBX36893.1"/>
    </source>
</evidence>
<dbReference type="RefSeq" id="WP_036441703.1">
    <property type="nucleotide sequence ID" value="NZ_BPWM01000007.1"/>
</dbReference>
<dbReference type="InterPro" id="IPR023213">
    <property type="entry name" value="CAT-like_dom_sf"/>
</dbReference>
<accession>A0ABN5YGP4</accession>
<sequence>MTMRHDNRLAHLDQAMFDAMRAGNRAQLMQCLWIYEHPVDLDALQRFHHHLNGTFAGRLIERSPLPFGRHRWVSGRGTECAMVVESPRSRDDLSDWTDEQAALPIDPEHGPGWRLAVLPMTDGASAVSLVASHCMADGVAGIVSVICAAKGESLNFGYPAPRHRSVRAGMRAARTDLAATARDMPEVLRTIGAAVRLLVRRRHELARPAPAVGSMTGAGSARIVTVPAISLFLDVDDWDSCAKALGGNTYSLLAGFAARLGARMGRCGGEGGAVNLLLALSDRGLDDTRANAMTIGNVGVDPTVVTSDLSTARAAIRAAIQARRETRDESELFLPLIPFVPRRAMTRLSDAFVGAAGLPVSCSNMGELDPAFSRADGTDAEFVVMRGIDQNVVERDIVRAGGHLVLVSGRLGAKISISVVGYQPGAENSKAWLRGLAAQVLSEFDLSGVIV</sequence>